<sequence>MKRPEEIKREYIHLIERHLDELIRNKAGKMFGIEDFSRMLFVHPTHLSNTIKEATGTSACGIYQLKIMEMALRLLADTSLSIKDIALLLTYEPSQFTKWFKRIINLTPKQYRLKLSSLGPMRVNSETMTILKRYSDIPLCF</sequence>
<keyword evidence="3" id="KW-0804">Transcription</keyword>
<feature type="domain" description="HTH araC/xylS-type" evidence="4">
    <location>
        <begin position="9"/>
        <end position="114"/>
    </location>
</feature>
<dbReference type="SUPFAM" id="SSF46689">
    <property type="entry name" value="Homeodomain-like"/>
    <property type="match status" value="1"/>
</dbReference>
<dbReference type="InterPro" id="IPR009057">
    <property type="entry name" value="Homeodomain-like_sf"/>
</dbReference>
<gene>
    <name evidence="5" type="ORF">GS398_07005</name>
</gene>
<evidence type="ECO:0000259" key="4">
    <source>
        <dbReference type="PROSITE" id="PS01124"/>
    </source>
</evidence>
<evidence type="ECO:0000313" key="5">
    <source>
        <dbReference type="EMBL" id="MXV15042.1"/>
    </source>
</evidence>
<evidence type="ECO:0000313" key="6">
    <source>
        <dbReference type="Proteomes" id="UP000451233"/>
    </source>
</evidence>
<dbReference type="AlphaFoldDB" id="A0A7K1XVN8"/>
<accession>A0A7K1XVN8</accession>
<dbReference type="GO" id="GO:0043565">
    <property type="term" value="F:sequence-specific DNA binding"/>
    <property type="evidence" value="ECO:0007669"/>
    <property type="project" value="InterPro"/>
</dbReference>
<keyword evidence="2" id="KW-0238">DNA-binding</keyword>
<reference evidence="5 6" key="1">
    <citation type="submission" date="2019-11" db="EMBL/GenBank/DDBJ databases">
        <title>Pedobacter sp. HMF7056 Genome sequencing and assembly.</title>
        <authorList>
            <person name="Kang H."/>
            <person name="Kim H."/>
            <person name="Joh K."/>
        </authorList>
    </citation>
    <scope>NUCLEOTIDE SEQUENCE [LARGE SCALE GENOMIC DNA]</scope>
    <source>
        <strain evidence="5 6">HMF7056</strain>
    </source>
</reference>
<evidence type="ECO:0000256" key="2">
    <source>
        <dbReference type="ARBA" id="ARBA00023125"/>
    </source>
</evidence>
<dbReference type="Pfam" id="PF12833">
    <property type="entry name" value="HTH_18"/>
    <property type="match status" value="1"/>
</dbReference>
<organism evidence="5 6">
    <name type="scientific">Hufsiella ginkgonis</name>
    <dbReference type="NCBI Taxonomy" id="2695274"/>
    <lineage>
        <taxon>Bacteria</taxon>
        <taxon>Pseudomonadati</taxon>
        <taxon>Bacteroidota</taxon>
        <taxon>Sphingobacteriia</taxon>
        <taxon>Sphingobacteriales</taxon>
        <taxon>Sphingobacteriaceae</taxon>
        <taxon>Hufsiella</taxon>
    </lineage>
</organism>
<protein>
    <submittedName>
        <fullName evidence="5">Helix-turn-helix domain-containing protein</fullName>
    </submittedName>
</protein>
<dbReference type="SMART" id="SM00342">
    <property type="entry name" value="HTH_ARAC"/>
    <property type="match status" value="1"/>
</dbReference>
<proteinExistence type="predicted"/>
<dbReference type="RefSeq" id="WP_160906063.1">
    <property type="nucleotide sequence ID" value="NZ_WVHS01000002.1"/>
</dbReference>
<comment type="caution">
    <text evidence="5">The sequence shown here is derived from an EMBL/GenBank/DDBJ whole genome shotgun (WGS) entry which is preliminary data.</text>
</comment>
<evidence type="ECO:0000256" key="3">
    <source>
        <dbReference type="ARBA" id="ARBA00023163"/>
    </source>
</evidence>
<dbReference type="Gene3D" id="1.10.10.60">
    <property type="entry name" value="Homeodomain-like"/>
    <property type="match status" value="1"/>
</dbReference>
<keyword evidence="1" id="KW-0805">Transcription regulation</keyword>
<dbReference type="GO" id="GO:0003700">
    <property type="term" value="F:DNA-binding transcription factor activity"/>
    <property type="evidence" value="ECO:0007669"/>
    <property type="project" value="InterPro"/>
</dbReference>
<dbReference type="InterPro" id="IPR018060">
    <property type="entry name" value="HTH_AraC"/>
</dbReference>
<dbReference type="PANTHER" id="PTHR43280:SF32">
    <property type="entry name" value="TRANSCRIPTIONAL REGULATORY PROTEIN"/>
    <property type="match status" value="1"/>
</dbReference>
<dbReference type="PROSITE" id="PS01124">
    <property type="entry name" value="HTH_ARAC_FAMILY_2"/>
    <property type="match status" value="1"/>
</dbReference>
<evidence type="ECO:0000256" key="1">
    <source>
        <dbReference type="ARBA" id="ARBA00023015"/>
    </source>
</evidence>
<name>A0A7K1XVN8_9SPHI</name>
<dbReference type="EMBL" id="WVHS01000002">
    <property type="protein sequence ID" value="MXV15042.1"/>
    <property type="molecule type" value="Genomic_DNA"/>
</dbReference>
<dbReference type="Proteomes" id="UP000451233">
    <property type="component" value="Unassembled WGS sequence"/>
</dbReference>
<dbReference type="PANTHER" id="PTHR43280">
    <property type="entry name" value="ARAC-FAMILY TRANSCRIPTIONAL REGULATOR"/>
    <property type="match status" value="1"/>
</dbReference>
<keyword evidence="6" id="KW-1185">Reference proteome</keyword>